<feature type="region of interest" description="Disordered" evidence="1">
    <location>
        <begin position="38"/>
        <end position="71"/>
    </location>
</feature>
<gene>
    <name evidence="2" type="ORF">OS493_020124</name>
</gene>
<dbReference type="Proteomes" id="UP001163046">
    <property type="component" value="Unassembled WGS sequence"/>
</dbReference>
<name>A0A9X0A0Y8_9CNID</name>
<accession>A0A9X0A0Y8</accession>
<comment type="caution">
    <text evidence="2">The sequence shown here is derived from an EMBL/GenBank/DDBJ whole genome shotgun (WGS) entry which is preliminary data.</text>
</comment>
<proteinExistence type="predicted"/>
<evidence type="ECO:0000256" key="1">
    <source>
        <dbReference type="SAM" id="MobiDB-lite"/>
    </source>
</evidence>
<protein>
    <submittedName>
        <fullName evidence="2">Uncharacterized protein</fullName>
    </submittedName>
</protein>
<organism evidence="2 3">
    <name type="scientific">Desmophyllum pertusum</name>
    <dbReference type="NCBI Taxonomy" id="174260"/>
    <lineage>
        <taxon>Eukaryota</taxon>
        <taxon>Metazoa</taxon>
        <taxon>Cnidaria</taxon>
        <taxon>Anthozoa</taxon>
        <taxon>Hexacorallia</taxon>
        <taxon>Scleractinia</taxon>
        <taxon>Caryophylliina</taxon>
        <taxon>Caryophylliidae</taxon>
        <taxon>Desmophyllum</taxon>
    </lineage>
</organism>
<dbReference type="AlphaFoldDB" id="A0A9X0A0Y8"/>
<reference evidence="2" key="1">
    <citation type="submission" date="2023-01" db="EMBL/GenBank/DDBJ databases">
        <title>Genome assembly of the deep-sea coral Lophelia pertusa.</title>
        <authorList>
            <person name="Herrera S."/>
            <person name="Cordes E."/>
        </authorList>
    </citation>
    <scope>NUCLEOTIDE SEQUENCE</scope>
    <source>
        <strain evidence="2">USNM1676648</strain>
        <tissue evidence="2">Polyp</tissue>
    </source>
</reference>
<feature type="compositionally biased region" description="Acidic residues" evidence="1">
    <location>
        <begin position="38"/>
        <end position="57"/>
    </location>
</feature>
<evidence type="ECO:0000313" key="3">
    <source>
        <dbReference type="Proteomes" id="UP001163046"/>
    </source>
</evidence>
<dbReference type="EMBL" id="MU825408">
    <property type="protein sequence ID" value="KAJ7391100.1"/>
    <property type="molecule type" value="Genomic_DNA"/>
</dbReference>
<keyword evidence="3" id="KW-1185">Reference proteome</keyword>
<sequence length="129" mass="14782">MTKSLGANQMSITCRKITITMSQTQYCHAQNHAVSDNAEGELVGDYDAEQSSDEDITEQNMSTRPQRQRRPPRILMYNSFGNPEYQCISPTVNSIQVPWMTPPAVAVPFGTPIYYWFWPQMPVPQPIYY</sequence>
<evidence type="ECO:0000313" key="2">
    <source>
        <dbReference type="EMBL" id="KAJ7391100.1"/>
    </source>
</evidence>